<proteinExistence type="predicted"/>
<dbReference type="Proteomes" id="UP000199409">
    <property type="component" value="Unassembled WGS sequence"/>
</dbReference>
<gene>
    <name evidence="1" type="ORF">SAMN05660420_01682</name>
</gene>
<accession>A0A1H3ZUJ0</accession>
<sequence>MSKEYRDRFSQAEQELEDKNAFICVSCNKKYHKDEAQRRQMTCCDRPLKELAKESFGP</sequence>
<evidence type="ECO:0000313" key="2">
    <source>
        <dbReference type="Proteomes" id="UP000199409"/>
    </source>
</evidence>
<protein>
    <submittedName>
        <fullName evidence="1">Uncharacterized protein</fullName>
    </submittedName>
</protein>
<dbReference type="RefSeq" id="WP_175498311.1">
    <property type="nucleotide sequence ID" value="NZ_FNQN01000004.1"/>
</dbReference>
<dbReference type="AlphaFoldDB" id="A0A1H3ZUJ0"/>
<reference evidence="1 2" key="1">
    <citation type="submission" date="2016-10" db="EMBL/GenBank/DDBJ databases">
        <authorList>
            <person name="de Groot N.N."/>
        </authorList>
    </citation>
    <scope>NUCLEOTIDE SEQUENCE [LARGE SCALE GENOMIC DNA]</scope>
    <source>
        <strain evidence="1 2">DSM 7343</strain>
    </source>
</reference>
<keyword evidence="2" id="KW-1185">Reference proteome</keyword>
<evidence type="ECO:0000313" key="1">
    <source>
        <dbReference type="EMBL" id="SEA27383.1"/>
    </source>
</evidence>
<organism evidence="1 2">
    <name type="scientific">Desulfuromusa kysingii</name>
    <dbReference type="NCBI Taxonomy" id="37625"/>
    <lineage>
        <taxon>Bacteria</taxon>
        <taxon>Pseudomonadati</taxon>
        <taxon>Thermodesulfobacteriota</taxon>
        <taxon>Desulfuromonadia</taxon>
        <taxon>Desulfuromonadales</taxon>
        <taxon>Geopsychrobacteraceae</taxon>
        <taxon>Desulfuromusa</taxon>
    </lineage>
</organism>
<name>A0A1H3ZUJ0_9BACT</name>
<dbReference type="EMBL" id="FNQN01000004">
    <property type="protein sequence ID" value="SEA27383.1"/>
    <property type="molecule type" value="Genomic_DNA"/>
</dbReference>